<organism evidence="1 2">
    <name type="scientific">Calothrix parietina FACHB-288</name>
    <dbReference type="NCBI Taxonomy" id="2692896"/>
    <lineage>
        <taxon>Bacteria</taxon>
        <taxon>Bacillati</taxon>
        <taxon>Cyanobacteriota</taxon>
        <taxon>Cyanophyceae</taxon>
        <taxon>Nostocales</taxon>
        <taxon>Calotrichaceae</taxon>
        <taxon>Calothrix</taxon>
    </lineage>
</organism>
<dbReference type="PANTHER" id="PTHR34547">
    <property type="entry name" value="YACP-LIKE NYN DOMAIN PROTEIN"/>
    <property type="match status" value="1"/>
</dbReference>
<name>A0ABR8AIV6_9CYAN</name>
<dbReference type="Pfam" id="PF05991">
    <property type="entry name" value="NYN_YacP"/>
    <property type="match status" value="1"/>
</dbReference>
<protein>
    <submittedName>
        <fullName evidence="1">NYN domain-containing protein</fullName>
    </submittedName>
</protein>
<dbReference type="Proteomes" id="UP000658514">
    <property type="component" value="Unassembled WGS sequence"/>
</dbReference>
<dbReference type="InterPro" id="IPR010298">
    <property type="entry name" value="YacP-like"/>
</dbReference>
<comment type="caution">
    <text evidence="1">The sequence shown here is derived from an EMBL/GenBank/DDBJ whole genome shotgun (WGS) entry which is preliminary data.</text>
</comment>
<dbReference type="EMBL" id="JACJQH010000048">
    <property type="protein sequence ID" value="MBD2198866.1"/>
    <property type="molecule type" value="Genomic_DNA"/>
</dbReference>
<proteinExistence type="predicted"/>
<reference evidence="1 2" key="1">
    <citation type="journal article" date="2020" name="ISME J.">
        <title>Comparative genomics reveals insights into cyanobacterial evolution and habitat adaptation.</title>
        <authorList>
            <person name="Chen M.Y."/>
            <person name="Teng W.K."/>
            <person name="Zhao L."/>
            <person name="Hu C.X."/>
            <person name="Zhou Y.K."/>
            <person name="Han B.P."/>
            <person name="Song L.R."/>
            <person name="Shu W.S."/>
        </authorList>
    </citation>
    <scope>NUCLEOTIDE SEQUENCE [LARGE SCALE GENOMIC DNA]</scope>
    <source>
        <strain evidence="1 2">FACHB-288</strain>
    </source>
</reference>
<accession>A0ABR8AIV6</accession>
<dbReference type="RefSeq" id="WP_190547565.1">
    <property type="nucleotide sequence ID" value="NZ_CAWPNO010000082.1"/>
</dbReference>
<evidence type="ECO:0000313" key="2">
    <source>
        <dbReference type="Proteomes" id="UP000658514"/>
    </source>
</evidence>
<dbReference type="CDD" id="cd10912">
    <property type="entry name" value="PIN_YacP-like"/>
    <property type="match status" value="1"/>
</dbReference>
<evidence type="ECO:0000313" key="1">
    <source>
        <dbReference type="EMBL" id="MBD2198866.1"/>
    </source>
</evidence>
<sequence length="183" mass="20614">MSRPSSPAVLLVDGYNIIGAWSCLKRTRDSAGLEAARGELVETMTSYSSFQGYDTQIVFDAQYQNASSNKEIITELLSVHYTDFGQTADTYIEKLCASLRYEIAQSRISRVIVATSDRAQQLMVQGYGAEWLSAQQLCGEVEMTVCRMRHKYQSRKKSNSRFLANSIDAKSRERLAELRMGLK</sequence>
<keyword evidence="2" id="KW-1185">Reference proteome</keyword>
<dbReference type="PANTHER" id="PTHR34547:SF1">
    <property type="entry name" value="YACP-LIKE NYN DOMAIN PROTEIN"/>
    <property type="match status" value="1"/>
</dbReference>
<gene>
    <name evidence="1" type="ORF">H6G24_25860</name>
</gene>